<dbReference type="EMBL" id="FQXI01000001">
    <property type="protein sequence ID" value="SHG96827.1"/>
    <property type="molecule type" value="Genomic_DNA"/>
</dbReference>
<name>A0A1M5P567_9FIRM</name>
<dbReference type="RefSeq" id="WP_073182881.1">
    <property type="nucleotide sequence ID" value="NZ_FQXI01000001.1"/>
</dbReference>
<gene>
    <name evidence="1" type="ORF">SAMN02745245_00182</name>
</gene>
<proteinExistence type="predicted"/>
<reference evidence="1 2" key="1">
    <citation type="submission" date="2016-11" db="EMBL/GenBank/DDBJ databases">
        <authorList>
            <person name="Jaros S."/>
            <person name="Januszkiewicz K."/>
            <person name="Wedrychowicz H."/>
        </authorList>
    </citation>
    <scope>NUCLEOTIDE SEQUENCE [LARGE SCALE GENOMIC DNA]</scope>
    <source>
        <strain evidence="1 2">DSM 21120</strain>
    </source>
</reference>
<evidence type="ECO:0008006" key="3">
    <source>
        <dbReference type="Google" id="ProtNLM"/>
    </source>
</evidence>
<evidence type="ECO:0000313" key="2">
    <source>
        <dbReference type="Proteomes" id="UP000184032"/>
    </source>
</evidence>
<organism evidence="1 2">
    <name type="scientific">Anaerosphaera aminiphila DSM 21120</name>
    <dbReference type="NCBI Taxonomy" id="1120995"/>
    <lineage>
        <taxon>Bacteria</taxon>
        <taxon>Bacillati</taxon>
        <taxon>Bacillota</taxon>
        <taxon>Tissierellia</taxon>
        <taxon>Tissierellales</taxon>
        <taxon>Peptoniphilaceae</taxon>
        <taxon>Anaerosphaera</taxon>
    </lineage>
</organism>
<accession>A0A1M5P567</accession>
<keyword evidence="2" id="KW-1185">Reference proteome</keyword>
<protein>
    <recommendedName>
        <fullName evidence="3">Signal transducing protein</fullName>
    </recommendedName>
</protein>
<evidence type="ECO:0000313" key="1">
    <source>
        <dbReference type="EMBL" id="SHG96827.1"/>
    </source>
</evidence>
<sequence length="87" mass="9807">MNLDNSEYEKLITVYDDFQLESIKNLLDDAKISYEIKTDVTDDSPAIMKELNISGSTIYVPVMSLVNAQEVLNLVLGITFESNDTEK</sequence>
<dbReference type="Proteomes" id="UP000184032">
    <property type="component" value="Unassembled WGS sequence"/>
</dbReference>
<dbReference type="AlphaFoldDB" id="A0A1M5P567"/>